<sequence>MNIGKYIDIDELLCDLCGVLNMKRYVKNFNDTNKNPTETMFSEYYQFISNKCNVKFNKTPNNYINQYIEKHIKKHNITKTKNIPKLTINEFYKSNEKNIYLFHFGLFSNKRNVGVEIIGIIDEITSKYVFCGINTVNVINWNIHYINPFIVTDNFYCSGLDNYIFELIKSSDSKSLIRMLMTYYKKFYLEYFDVSKN</sequence>
<reference evidence="1 2" key="1">
    <citation type="submission" date="2014-10" db="EMBL/GenBank/DDBJ databases">
        <title>Pan-genome analysis of Brazilian lineage A amoebal mimiviruses.</title>
        <authorList>
            <person name="Assis F.L."/>
            <person name="Abrahao J.S."/>
            <person name="Kroon E.G."/>
            <person name="Dornas F.P."/>
            <person name="Andrade K.R."/>
            <person name="Borato P.V.M."/>
            <person name="Pilotto M.R."/>
            <person name="Benamar S."/>
            <person name="LaScola B."/>
            <person name="Colson P."/>
        </authorList>
    </citation>
    <scope>NUCLEOTIDE SEQUENCE [LARGE SCALE GENOMIC DNA]</scope>
    <source>
        <strain evidence="1 2">Kroon</strain>
    </source>
</reference>
<organism evidence="1 2">
    <name type="scientific">Acanthamoeba polyphaga mimivirus Kroon</name>
    <dbReference type="NCBI Taxonomy" id="3069720"/>
    <lineage>
        <taxon>Viruses</taxon>
        <taxon>Varidnaviria</taxon>
        <taxon>Bamfordvirae</taxon>
        <taxon>Nucleocytoviricota</taxon>
        <taxon>Megaviricetes</taxon>
        <taxon>Imitervirales</taxon>
        <taxon>Mimiviridae</taxon>
        <taxon>Megamimivirinae</taxon>
        <taxon>Mimivirus</taxon>
        <taxon>Mimivirus lagoaense</taxon>
    </lineage>
</organism>
<evidence type="ECO:0000313" key="1">
    <source>
        <dbReference type="EMBL" id="AKI79750.1"/>
    </source>
</evidence>
<dbReference type="Proteomes" id="UP000240461">
    <property type="component" value="Segment"/>
</dbReference>
<evidence type="ECO:0000313" key="2">
    <source>
        <dbReference type="Proteomes" id="UP000240461"/>
    </source>
</evidence>
<dbReference type="KEGG" id="vg:80513548"/>
<dbReference type="EMBL" id="KM982402">
    <property type="protein sequence ID" value="AKI79750.1"/>
    <property type="molecule type" value="Genomic_DNA"/>
</dbReference>
<name>A0A0G2Y200_9VIRU</name>
<proteinExistence type="predicted"/>
<accession>A0A0G2Y200</accession>
<keyword evidence="2" id="KW-1185">Reference proteome</keyword>
<protein>
    <submittedName>
        <fullName evidence="1">Uncharacterized protein</fullName>
    </submittedName>
</protein>